<feature type="domain" description="EGF-like" evidence="18">
    <location>
        <begin position="294"/>
        <end position="336"/>
    </location>
</feature>
<proteinExistence type="predicted"/>
<keyword evidence="10 16" id="KW-1133">Transmembrane helix</keyword>
<protein>
    <recommendedName>
        <fullName evidence="2">Thrombomodulin</fullName>
    </recommendedName>
</protein>
<accession>A0A8U0TR62</accession>
<comment type="function">
    <text evidence="13">Endothelial cell receptor that plays a critical role in regulating several physiological processes including hemostasis, coagulation, fibrinolysis, inflammation, and angiogenesis. Acts as a cofactor for thrombin activation of protein C/PROC on the surface of vascular endothelial cells leading to initiation of the activated protein C anticoagulant pathway. Also accelerates the activation of the plasma carboxypeptidase B2/CPB2, which catalyzes removal of C-terminal basic amino acids from its substrates including kinins or anaphylatoxins leading to fibrinolysis inhibition. Plays critical protective roles in changing the cleavage specificity of protease-activated receptor 1/PAR1, inhibiting endothelial cell permeability and inflammation. Suppresses inflammation distinctly from its anticoagulant cofactor activity by sequestering HMGB1 thereby preventing it from engaging cellular receptors such as RAGE and contributing to the inflammatory response.</text>
</comment>
<dbReference type="InterPro" id="IPR018097">
    <property type="entry name" value="EGF_Ca-bd_CS"/>
</dbReference>
<evidence type="ECO:0000259" key="19">
    <source>
        <dbReference type="PROSITE" id="PS50041"/>
    </source>
</evidence>
<evidence type="ECO:0000256" key="11">
    <source>
        <dbReference type="ARBA" id="ARBA00023136"/>
    </source>
</evidence>
<dbReference type="PROSITE" id="PS50026">
    <property type="entry name" value="EGF_3"/>
    <property type="match status" value="3"/>
</dbReference>
<dbReference type="InterPro" id="IPR001881">
    <property type="entry name" value="EGF-like_Ca-bd_dom"/>
</dbReference>
<dbReference type="InterPro" id="IPR016186">
    <property type="entry name" value="C-type_lectin-like/link_sf"/>
</dbReference>
<dbReference type="PRINTS" id="PR00907">
    <property type="entry name" value="THRMBOMODULN"/>
</dbReference>
<evidence type="ECO:0000256" key="3">
    <source>
        <dbReference type="ARBA" id="ARBA00022536"/>
    </source>
</evidence>
<dbReference type="Gene3D" id="2.10.25.10">
    <property type="entry name" value="Laminin"/>
    <property type="match status" value="6"/>
</dbReference>
<dbReference type="PROSITE" id="PS50041">
    <property type="entry name" value="C_TYPE_LECTIN_2"/>
    <property type="match status" value="1"/>
</dbReference>
<name>A0A8U0TR62_SALNM</name>
<dbReference type="Proteomes" id="UP000808372">
    <property type="component" value="Chromosome 29"/>
</dbReference>
<dbReference type="InterPro" id="IPR001304">
    <property type="entry name" value="C-type_lectin-like"/>
</dbReference>
<feature type="domain" description="EGF-like" evidence="18">
    <location>
        <begin position="337"/>
        <end position="376"/>
    </location>
</feature>
<evidence type="ECO:0000256" key="16">
    <source>
        <dbReference type="SAM" id="Phobius"/>
    </source>
</evidence>
<evidence type="ECO:0000256" key="13">
    <source>
        <dbReference type="ARBA" id="ARBA00045242"/>
    </source>
</evidence>
<dbReference type="GO" id="GO:0030246">
    <property type="term" value="F:carbohydrate binding"/>
    <property type="evidence" value="ECO:0007669"/>
    <property type="project" value="UniProtKB-KW"/>
</dbReference>
<feature type="disulfide bond" evidence="15">
    <location>
        <begin position="419"/>
        <end position="429"/>
    </location>
</feature>
<dbReference type="PANTHER" id="PTHR14789">
    <property type="entry name" value="CHONDROLECTIN VARIANT CHODLFDELTAE"/>
    <property type="match status" value="1"/>
</dbReference>
<keyword evidence="7" id="KW-0430">Lectin</keyword>
<dbReference type="PROSITE" id="PS01186">
    <property type="entry name" value="EGF_2"/>
    <property type="match status" value="2"/>
</dbReference>
<keyword evidence="4" id="KW-0597">Phosphoprotein</keyword>
<keyword evidence="20" id="KW-1185">Reference proteome</keyword>
<evidence type="ECO:0000256" key="5">
    <source>
        <dbReference type="ARBA" id="ARBA00022692"/>
    </source>
</evidence>
<keyword evidence="6 17" id="KW-0732">Signal</keyword>
<dbReference type="GeneID" id="120024578"/>
<evidence type="ECO:0000256" key="2">
    <source>
        <dbReference type="ARBA" id="ARBA00019822"/>
    </source>
</evidence>
<dbReference type="PANTHER" id="PTHR14789:SF9">
    <property type="entry name" value="THROMBOMODULIN"/>
    <property type="match status" value="1"/>
</dbReference>
<comment type="subunit">
    <text evidence="14">Interacts with ITGAL, ITGAM and ITGB2. Interacts with thrombin/F2; this interaction switches the specificity of thrombin from a procoagulant to an anticoagulant and antifibrinolytic protease. Interacts with ANGP1 and ANGP2; these interactions significantly inhibit the generation of activated PC and TAFIa/CPB2 by the thrombin/thrombomodulin complex. Interacts with PF4; this interaction enhances generation of activated protein C. Interacts with HMGB1; this interaction inhibits HMGB1 inflammatory activity.</text>
</comment>
<dbReference type="GO" id="GO:0005509">
    <property type="term" value="F:calcium ion binding"/>
    <property type="evidence" value="ECO:0007669"/>
    <property type="project" value="InterPro"/>
</dbReference>
<dbReference type="CDD" id="cd00054">
    <property type="entry name" value="EGF_CA"/>
    <property type="match status" value="1"/>
</dbReference>
<dbReference type="InterPro" id="IPR016187">
    <property type="entry name" value="CTDL_fold"/>
</dbReference>
<dbReference type="PROSITE" id="PS01187">
    <property type="entry name" value="EGF_CA"/>
    <property type="match status" value="2"/>
</dbReference>
<dbReference type="PROSITE" id="PS00010">
    <property type="entry name" value="ASX_HYDROXYL"/>
    <property type="match status" value="2"/>
</dbReference>
<dbReference type="InterPro" id="IPR000742">
    <property type="entry name" value="EGF"/>
</dbReference>
<evidence type="ECO:0000256" key="10">
    <source>
        <dbReference type="ARBA" id="ARBA00022989"/>
    </source>
</evidence>
<dbReference type="InterPro" id="IPR051505">
    <property type="entry name" value="C-type_lectin_domain"/>
</dbReference>
<dbReference type="GO" id="GO:0004888">
    <property type="term" value="F:transmembrane signaling receptor activity"/>
    <property type="evidence" value="ECO:0007669"/>
    <property type="project" value="InterPro"/>
</dbReference>
<dbReference type="InterPro" id="IPR009030">
    <property type="entry name" value="Growth_fac_rcpt_cys_sf"/>
</dbReference>
<keyword evidence="8" id="KW-0677">Repeat</keyword>
<dbReference type="KEGG" id="snh:120024578"/>
<dbReference type="SMART" id="SM00181">
    <property type="entry name" value="EGF"/>
    <property type="match status" value="6"/>
</dbReference>
<evidence type="ECO:0000256" key="6">
    <source>
        <dbReference type="ARBA" id="ARBA00022729"/>
    </source>
</evidence>
<evidence type="ECO:0000256" key="7">
    <source>
        <dbReference type="ARBA" id="ARBA00022734"/>
    </source>
</evidence>
<dbReference type="PIRSF" id="PIRSF001775">
    <property type="entry name" value="CD93/CD141"/>
    <property type="match status" value="1"/>
</dbReference>
<dbReference type="InterPro" id="IPR026823">
    <property type="entry name" value="cEGF"/>
</dbReference>
<keyword evidence="9" id="KW-0654">Proteoglycan</keyword>
<dbReference type="Pfam" id="PF00059">
    <property type="entry name" value="Lectin_C"/>
    <property type="match status" value="1"/>
</dbReference>
<feature type="chain" id="PRO_5035937230" description="Thrombomodulin" evidence="17">
    <location>
        <begin position="20"/>
        <end position="547"/>
    </location>
</feature>
<evidence type="ECO:0000256" key="14">
    <source>
        <dbReference type="ARBA" id="ARBA00046453"/>
    </source>
</evidence>
<comment type="subcellular location">
    <subcellularLocation>
        <location evidence="1">Membrane</location>
        <topology evidence="1">Single-pass type I membrane protein</topology>
    </subcellularLocation>
</comment>
<comment type="caution">
    <text evidence="15">Lacks conserved residue(s) required for the propagation of feature annotation.</text>
</comment>
<dbReference type="Pfam" id="PF12662">
    <property type="entry name" value="cEGF"/>
    <property type="match status" value="1"/>
</dbReference>
<dbReference type="SUPFAM" id="SSF56436">
    <property type="entry name" value="C-type lectin-like"/>
    <property type="match status" value="1"/>
</dbReference>
<dbReference type="RefSeq" id="XP_038824791.1">
    <property type="nucleotide sequence ID" value="XM_038968863.1"/>
</dbReference>
<evidence type="ECO:0000256" key="17">
    <source>
        <dbReference type="SAM" id="SignalP"/>
    </source>
</evidence>
<feature type="transmembrane region" description="Helical" evidence="16">
    <location>
        <begin position="486"/>
        <end position="508"/>
    </location>
</feature>
<sequence>MRDTVGILVALTFLLRVKGEAPRGGYCIEKQCFAVFQDQVDFGTAQKHCEDNNGHNGHLMTVRSLISHSILLILLGIHTGNYWIGLQLPSGQCPDQALGLRGYRWITGDNETEFQNWGRFDDVCSSKCISVSKYDFEWKEQPCNSKIDGFICEYKLDSPCQHVMVKGDESVLYDNPLGFKGDNLLVLPLGTIATLKSLGSKYICHFEQWIQAPWNCEVFNGGCSHDCSSVNHEPVCTCPPGKTLQDNNVTCEYALNDLCHNSGCAHLCQKKDDSYACMCHHGYALAEDGKECKDIDYCVEDRQCQGQNMECVNRPTLGGFECKCQKGYELEYDICVDVDECFMGPCDHECTNTIGSYICSCFDGFISMTEDTNRCQLLCLAEECPTECDRSKTYQCYCPIGYLLDDRNGSSICVDIDECEMDSYCHHNCTNTYGGYLCSCDEGFDLVGEYDCVDRETSEGSGFTTPYTPNAKHPTERPFTVKAGGLLGMLVCIVVVILVMVVLIHLILKRRGNLDIAFESQGVGSPDLQQVSTDKYQKLSFDRHFII</sequence>
<organism evidence="20 21">
    <name type="scientific">Salvelinus namaycush</name>
    <name type="common">Lake trout</name>
    <name type="synonym">Salmo namaycush</name>
    <dbReference type="NCBI Taxonomy" id="8040"/>
    <lineage>
        <taxon>Eukaryota</taxon>
        <taxon>Metazoa</taxon>
        <taxon>Chordata</taxon>
        <taxon>Craniata</taxon>
        <taxon>Vertebrata</taxon>
        <taxon>Euteleostomi</taxon>
        <taxon>Actinopterygii</taxon>
        <taxon>Neopterygii</taxon>
        <taxon>Teleostei</taxon>
        <taxon>Protacanthopterygii</taxon>
        <taxon>Salmoniformes</taxon>
        <taxon>Salmonidae</taxon>
        <taxon>Salmoninae</taxon>
        <taxon>Salvelinus</taxon>
    </lineage>
</organism>
<keyword evidence="5 16" id="KW-0812">Transmembrane</keyword>
<keyword evidence="12 15" id="KW-1015">Disulfide bond</keyword>
<keyword evidence="11 16" id="KW-0472">Membrane</keyword>
<dbReference type="SUPFAM" id="SSF57196">
    <property type="entry name" value="EGF/Laminin"/>
    <property type="match status" value="1"/>
</dbReference>
<evidence type="ECO:0000256" key="12">
    <source>
        <dbReference type="ARBA" id="ARBA00023157"/>
    </source>
</evidence>
<dbReference type="InterPro" id="IPR049883">
    <property type="entry name" value="NOTCH1_EGF-like"/>
</dbReference>
<dbReference type="Pfam" id="PF09064">
    <property type="entry name" value="EGF_Tme5"/>
    <property type="match status" value="1"/>
</dbReference>
<feature type="signal peptide" evidence="17">
    <location>
        <begin position="1"/>
        <end position="19"/>
    </location>
</feature>
<evidence type="ECO:0000256" key="9">
    <source>
        <dbReference type="ARBA" id="ARBA00022974"/>
    </source>
</evidence>
<evidence type="ECO:0000313" key="20">
    <source>
        <dbReference type="Proteomes" id="UP000808372"/>
    </source>
</evidence>
<dbReference type="InterPro" id="IPR000152">
    <property type="entry name" value="EGF-type_Asp/Asn_hydroxyl_site"/>
</dbReference>
<evidence type="ECO:0000313" key="21">
    <source>
        <dbReference type="RefSeq" id="XP_038824791.1"/>
    </source>
</evidence>
<dbReference type="GO" id="GO:0016020">
    <property type="term" value="C:membrane"/>
    <property type="evidence" value="ECO:0007669"/>
    <property type="project" value="UniProtKB-SubCell"/>
</dbReference>
<dbReference type="Pfam" id="PF07645">
    <property type="entry name" value="EGF_CA"/>
    <property type="match status" value="2"/>
</dbReference>
<evidence type="ECO:0000256" key="8">
    <source>
        <dbReference type="ARBA" id="ARBA00022737"/>
    </source>
</evidence>
<dbReference type="SMART" id="SM00034">
    <property type="entry name" value="CLECT"/>
    <property type="match status" value="1"/>
</dbReference>
<dbReference type="AlphaFoldDB" id="A0A8U0TR62"/>
<gene>
    <name evidence="21" type="primary">LOC120024578</name>
</gene>
<dbReference type="SMART" id="SM00179">
    <property type="entry name" value="EGF_CA"/>
    <property type="match status" value="4"/>
</dbReference>
<dbReference type="Gene3D" id="3.10.100.10">
    <property type="entry name" value="Mannose-Binding Protein A, subunit A"/>
    <property type="match status" value="1"/>
</dbReference>
<evidence type="ECO:0000256" key="15">
    <source>
        <dbReference type="PROSITE-ProRule" id="PRU00076"/>
    </source>
</evidence>
<feature type="domain" description="C-type lectin" evidence="19">
    <location>
        <begin position="28"/>
        <end position="146"/>
    </location>
</feature>
<evidence type="ECO:0000256" key="4">
    <source>
        <dbReference type="ARBA" id="ARBA00022553"/>
    </source>
</evidence>
<dbReference type="SUPFAM" id="SSF57184">
    <property type="entry name" value="Growth factor receptor domain"/>
    <property type="match status" value="2"/>
</dbReference>
<keyword evidence="3 15" id="KW-0245">EGF-like domain</keyword>
<dbReference type="InterPro" id="IPR015149">
    <property type="entry name" value="Tme5_EGF-like"/>
</dbReference>
<feature type="domain" description="EGF-like" evidence="18">
    <location>
        <begin position="415"/>
        <end position="453"/>
    </location>
</feature>
<evidence type="ECO:0000259" key="18">
    <source>
        <dbReference type="PROSITE" id="PS50026"/>
    </source>
</evidence>
<keyword evidence="9" id="KW-0325">Glycoprotein</keyword>
<evidence type="ECO:0000256" key="1">
    <source>
        <dbReference type="ARBA" id="ARBA00004479"/>
    </source>
</evidence>
<reference evidence="21" key="1">
    <citation type="submission" date="2025-08" db="UniProtKB">
        <authorList>
            <consortium name="RefSeq"/>
        </authorList>
    </citation>
    <scope>IDENTIFICATION</scope>
    <source>
        <tissue evidence="21">White muscle</tissue>
    </source>
</reference>